<dbReference type="PANTHER" id="PTHR31956:SF1">
    <property type="entry name" value="NON-SPECIFIC PHOSPHOLIPASE C1"/>
    <property type="match status" value="1"/>
</dbReference>
<evidence type="ECO:0000313" key="4">
    <source>
        <dbReference type="Proteomes" id="UP000682134"/>
    </source>
</evidence>
<keyword evidence="4" id="KW-1185">Reference proteome</keyword>
<accession>A0A940NPL2</accession>
<name>A0A940NPL2_9BACI</name>
<dbReference type="SUPFAM" id="SSF53649">
    <property type="entry name" value="Alkaline phosphatase-like"/>
    <property type="match status" value="1"/>
</dbReference>
<comment type="caution">
    <text evidence="3">The sequence shown here is derived from an EMBL/GenBank/DDBJ whole genome shotgun (WGS) entry which is preliminary data.</text>
</comment>
<dbReference type="EMBL" id="JAGIYQ010000011">
    <property type="protein sequence ID" value="MBP0726441.1"/>
    <property type="molecule type" value="Genomic_DNA"/>
</dbReference>
<dbReference type="InterPro" id="IPR017850">
    <property type="entry name" value="Alkaline_phosphatase_core_sf"/>
</dbReference>
<organism evidence="3 4">
    <name type="scientific">Gottfriedia endophytica</name>
    <dbReference type="NCBI Taxonomy" id="2820819"/>
    <lineage>
        <taxon>Bacteria</taxon>
        <taxon>Bacillati</taxon>
        <taxon>Bacillota</taxon>
        <taxon>Bacilli</taxon>
        <taxon>Bacillales</taxon>
        <taxon>Bacillaceae</taxon>
        <taxon>Gottfriedia</taxon>
    </lineage>
</organism>
<keyword evidence="1" id="KW-0378">Hydrolase</keyword>
<sequence length="300" mass="34183">MKIKWILSFTILSIFILTSCSYQSQEKQQSTDHSKIVPQQIKFTKTPLPKKVDRIVIVIEENHSLQSIAGNRKAPYMNYLMNNGANLTNYRAIEHPSQPNYLDIFSGSNQGVTSDRMPNRKFSTSNLASELVDKKYTFVGYSENLPSIGFKGETDSQKLYARKHNPWVNFTNVPKNDNQPFSNFPKDYSKLPTVSFVIPNLNNDMHDGTIKQADMWLKKNIDPYVEWAKKNNSLLIVTFDEDDGSQSNIVPTFFVGPMIKKGTYDTPVNHFSLLRTIEDLYGLAHAGKSKTTSPISNIWK</sequence>
<feature type="chain" id="PRO_5038733637" evidence="2">
    <location>
        <begin position="25"/>
        <end position="300"/>
    </location>
</feature>
<gene>
    <name evidence="3" type="ORF">J5Y03_14870</name>
</gene>
<keyword evidence="2" id="KW-0732">Signal</keyword>
<dbReference type="GO" id="GO:0042578">
    <property type="term" value="F:phosphoric ester hydrolase activity"/>
    <property type="evidence" value="ECO:0007669"/>
    <property type="project" value="UniProtKB-ARBA"/>
</dbReference>
<evidence type="ECO:0000256" key="2">
    <source>
        <dbReference type="SAM" id="SignalP"/>
    </source>
</evidence>
<dbReference type="RefSeq" id="WP_209406785.1">
    <property type="nucleotide sequence ID" value="NZ_JAGIYQ010000011.1"/>
</dbReference>
<proteinExistence type="predicted"/>
<dbReference type="Gene3D" id="3.40.720.10">
    <property type="entry name" value="Alkaline Phosphatase, subunit A"/>
    <property type="match status" value="1"/>
</dbReference>
<dbReference type="PANTHER" id="PTHR31956">
    <property type="entry name" value="NON-SPECIFIC PHOSPHOLIPASE C4-RELATED"/>
    <property type="match status" value="1"/>
</dbReference>
<dbReference type="PROSITE" id="PS51257">
    <property type="entry name" value="PROKAR_LIPOPROTEIN"/>
    <property type="match status" value="1"/>
</dbReference>
<feature type="signal peptide" evidence="2">
    <location>
        <begin position="1"/>
        <end position="24"/>
    </location>
</feature>
<evidence type="ECO:0000256" key="1">
    <source>
        <dbReference type="ARBA" id="ARBA00022801"/>
    </source>
</evidence>
<evidence type="ECO:0000313" key="3">
    <source>
        <dbReference type="EMBL" id="MBP0726441.1"/>
    </source>
</evidence>
<protein>
    <submittedName>
        <fullName evidence="3">Acid phosphatase</fullName>
    </submittedName>
</protein>
<reference evidence="3" key="1">
    <citation type="submission" date="2021-04" db="EMBL/GenBank/DDBJ databases">
        <title>Genome seq and assembly of Bacillus sp.</title>
        <authorList>
            <person name="Chhetri G."/>
        </authorList>
    </citation>
    <scope>NUCLEOTIDE SEQUENCE</scope>
    <source>
        <strain evidence="3">RG28</strain>
    </source>
</reference>
<dbReference type="Pfam" id="PF04185">
    <property type="entry name" value="Phosphoesterase"/>
    <property type="match status" value="1"/>
</dbReference>
<dbReference type="AlphaFoldDB" id="A0A940NPL2"/>
<dbReference type="Proteomes" id="UP000682134">
    <property type="component" value="Unassembled WGS sequence"/>
</dbReference>
<dbReference type="InterPro" id="IPR007312">
    <property type="entry name" value="Phosphoesterase"/>
</dbReference>